<dbReference type="Proteomes" id="UP000067711">
    <property type="component" value="Chromosome 1"/>
</dbReference>
<proteinExistence type="predicted"/>
<sequence>MHKSATSPLDVATIGVERLSALAGLLAVEDVTFAFTNLSPLVQVALFGTFEAGLLEVRAALLQMAATGHGARHSA</sequence>
<accession>A0A1B4G725</accession>
<reference evidence="1 2" key="1">
    <citation type="submission" date="2015-12" db="EMBL/GenBank/DDBJ databases">
        <title>Diversity of Burkholderia near neighbor genomes.</title>
        <authorList>
            <person name="Sahl J."/>
            <person name="Wagner D."/>
            <person name="Keim P."/>
        </authorList>
    </citation>
    <scope>NUCLEOTIDE SEQUENCE [LARGE SCALE GENOMIC DNA]</scope>
    <source>
        <strain evidence="1 2">BDU8</strain>
    </source>
</reference>
<dbReference type="AlphaFoldDB" id="A0A1B4G725"/>
<name>A0A1B4G725_9BURK</name>
<organism evidence="1 2">
    <name type="scientific">Burkholderia mayonis</name>
    <dbReference type="NCBI Taxonomy" id="1385591"/>
    <lineage>
        <taxon>Bacteria</taxon>
        <taxon>Pseudomonadati</taxon>
        <taxon>Pseudomonadota</taxon>
        <taxon>Betaproteobacteria</taxon>
        <taxon>Burkholderiales</taxon>
        <taxon>Burkholderiaceae</taxon>
        <taxon>Burkholderia</taxon>
        <taxon>pseudomallei group</taxon>
    </lineage>
</organism>
<gene>
    <name evidence="1" type="ORF">WS71_13255</name>
</gene>
<evidence type="ECO:0000313" key="2">
    <source>
        <dbReference type="Proteomes" id="UP000067711"/>
    </source>
</evidence>
<dbReference type="EMBL" id="CP013389">
    <property type="protein sequence ID" value="AOJ11735.1"/>
    <property type="molecule type" value="Genomic_DNA"/>
</dbReference>
<protein>
    <submittedName>
        <fullName evidence="1">Uncharacterized protein</fullName>
    </submittedName>
</protein>
<dbReference type="RefSeq" id="WP_066489056.1">
    <property type="nucleotide sequence ID" value="NZ_CP013389.1"/>
</dbReference>
<evidence type="ECO:0000313" key="1">
    <source>
        <dbReference type="EMBL" id="AOJ11735.1"/>
    </source>
</evidence>